<dbReference type="FunFam" id="3.40.50.720:FF:000084">
    <property type="entry name" value="Short-chain dehydrogenase reductase"/>
    <property type="match status" value="1"/>
</dbReference>
<dbReference type="PRINTS" id="PR00080">
    <property type="entry name" value="SDRFAMILY"/>
</dbReference>
<dbReference type="EMBL" id="JABMCE010000033">
    <property type="protein sequence ID" value="NUU12390.1"/>
    <property type="molecule type" value="Genomic_DNA"/>
</dbReference>
<reference evidence="4 7" key="2">
    <citation type="submission" date="2020-07" db="EMBL/GenBank/DDBJ databases">
        <title>Above-ground endophytic microbial communities from plants in different locations in the United States.</title>
        <authorList>
            <person name="Frank C."/>
        </authorList>
    </citation>
    <scope>NUCLEOTIDE SEQUENCE [LARGE SCALE GENOMIC DNA]</scope>
    <source>
        <strain evidence="4 7">WPL5_2</strain>
    </source>
</reference>
<dbReference type="InterPro" id="IPR002347">
    <property type="entry name" value="SDR_fam"/>
</dbReference>
<comment type="similarity">
    <text evidence="1">Belongs to the short-chain dehydrogenases/reductases (SDR) family.</text>
</comment>
<dbReference type="PROSITE" id="PS00061">
    <property type="entry name" value="ADH_SHORT"/>
    <property type="match status" value="1"/>
</dbReference>
<dbReference type="GO" id="GO:0006633">
    <property type="term" value="P:fatty acid biosynthetic process"/>
    <property type="evidence" value="ECO:0007669"/>
    <property type="project" value="TreeGrafter"/>
</dbReference>
<dbReference type="SUPFAM" id="SSF51735">
    <property type="entry name" value="NAD(P)-binding Rossmann-fold domains"/>
    <property type="match status" value="1"/>
</dbReference>
<evidence type="ECO:0000313" key="6">
    <source>
        <dbReference type="Proteomes" id="UP000573001"/>
    </source>
</evidence>
<dbReference type="PANTHER" id="PTHR42760">
    <property type="entry name" value="SHORT-CHAIN DEHYDROGENASES/REDUCTASES FAMILY MEMBER"/>
    <property type="match status" value="1"/>
</dbReference>
<dbReference type="EMBL" id="JACGXP010000006">
    <property type="protein sequence ID" value="MBA8992008.1"/>
    <property type="molecule type" value="Genomic_DNA"/>
</dbReference>
<dbReference type="CDD" id="cd05233">
    <property type="entry name" value="SDR_c"/>
    <property type="match status" value="1"/>
</dbReference>
<gene>
    <name evidence="4" type="ORF">FHW23_003295</name>
    <name evidence="5" type="ORF">HP507_00800</name>
</gene>
<dbReference type="AlphaFoldDB" id="A0AAW3TA37"/>
<dbReference type="InterPro" id="IPR057326">
    <property type="entry name" value="KR_dom"/>
</dbReference>
<sequence length="253" mass="25618">MMRLEGRTATVTGGAGGIGRAAAIALAAEGARVAVIDLQKEAAEAVAEEIRGSGGTAIAVGADVSSEPDVEAAVREVVDAFGGVDIAFNNAGIIRRSTAVDTSVDDWDRVFGVNVRGVFLMCKHVVPLMAGRGGGSIINTGSGWGLTGGGQAISYCASKGAVVNMTRALAIDHGPQGIRVNSVNPGDIDTGMLRDEARQLGQDASVFLADAADRPLRRMGQPSEVANAVVWLASDESSFVTGAALVVDGGGIA</sequence>
<dbReference type="InterPro" id="IPR036291">
    <property type="entry name" value="NAD(P)-bd_dom_sf"/>
</dbReference>
<evidence type="ECO:0000259" key="3">
    <source>
        <dbReference type="SMART" id="SM00822"/>
    </source>
</evidence>
<accession>A0AAW3TA37</accession>
<dbReference type="NCBIfam" id="NF005559">
    <property type="entry name" value="PRK07231.1"/>
    <property type="match status" value="1"/>
</dbReference>
<dbReference type="SMART" id="SM00822">
    <property type="entry name" value="PKS_KR"/>
    <property type="match status" value="1"/>
</dbReference>
<evidence type="ECO:0000256" key="2">
    <source>
        <dbReference type="ARBA" id="ARBA00023002"/>
    </source>
</evidence>
<keyword evidence="6" id="KW-1185">Reference proteome</keyword>
<dbReference type="Proteomes" id="UP000573001">
    <property type="component" value="Unassembled WGS sequence"/>
</dbReference>
<evidence type="ECO:0000313" key="4">
    <source>
        <dbReference type="EMBL" id="MBA8992008.1"/>
    </source>
</evidence>
<comment type="caution">
    <text evidence="4">The sequence shown here is derived from an EMBL/GenBank/DDBJ whole genome shotgun (WGS) entry which is preliminary data.</text>
</comment>
<dbReference type="Pfam" id="PF13561">
    <property type="entry name" value="adh_short_C2"/>
    <property type="match status" value="1"/>
</dbReference>
<feature type="domain" description="Ketoreductase" evidence="3">
    <location>
        <begin position="7"/>
        <end position="196"/>
    </location>
</feature>
<dbReference type="InterPro" id="IPR020904">
    <property type="entry name" value="Sc_DH/Rdtase_CS"/>
</dbReference>
<dbReference type="GO" id="GO:0048038">
    <property type="term" value="F:quinone binding"/>
    <property type="evidence" value="ECO:0007669"/>
    <property type="project" value="TreeGrafter"/>
</dbReference>
<dbReference type="GO" id="GO:0016616">
    <property type="term" value="F:oxidoreductase activity, acting on the CH-OH group of donors, NAD or NADP as acceptor"/>
    <property type="evidence" value="ECO:0007669"/>
    <property type="project" value="TreeGrafter"/>
</dbReference>
<evidence type="ECO:0000256" key="1">
    <source>
        <dbReference type="ARBA" id="ARBA00006484"/>
    </source>
</evidence>
<proteinExistence type="inferred from homology"/>
<keyword evidence="2" id="KW-0560">Oxidoreductase</keyword>
<protein>
    <submittedName>
        <fullName evidence="4">NAD(P)-dependent dehydrogenase (Short-subunit alcohol dehydrogenase family)</fullName>
    </submittedName>
    <submittedName>
        <fullName evidence="5">SDR family oxidoreductase</fullName>
    </submittedName>
</protein>
<name>A0AAW3TA37_9MICO</name>
<reference evidence="5 6" key="1">
    <citation type="submission" date="2020-05" db="EMBL/GenBank/DDBJ databases">
        <title>Genome Sequencing of Type Strains.</title>
        <authorList>
            <person name="Lemaire J.F."/>
            <person name="Inderbitzin P."/>
            <person name="Gregorio O.A."/>
            <person name="Collins S.B."/>
            <person name="Wespe N."/>
            <person name="Knight-Connoni V."/>
        </authorList>
    </citation>
    <scope>NUCLEOTIDE SEQUENCE [LARGE SCALE GENOMIC DNA]</scope>
    <source>
        <strain evidence="5 6">ATCC 19096</strain>
    </source>
</reference>
<dbReference type="PANTHER" id="PTHR42760:SF122">
    <property type="entry name" value="NAD(P)-BINDING PROTEIN"/>
    <property type="match status" value="1"/>
</dbReference>
<dbReference type="RefSeq" id="WP_175349981.1">
    <property type="nucleotide sequence ID" value="NZ_BAAAWQ010000001.1"/>
</dbReference>
<organism evidence="4 7">
    <name type="scientific">Curtobacterium pusillum</name>
    <dbReference type="NCBI Taxonomy" id="69373"/>
    <lineage>
        <taxon>Bacteria</taxon>
        <taxon>Bacillati</taxon>
        <taxon>Actinomycetota</taxon>
        <taxon>Actinomycetes</taxon>
        <taxon>Micrococcales</taxon>
        <taxon>Microbacteriaceae</taxon>
        <taxon>Curtobacterium</taxon>
    </lineage>
</organism>
<evidence type="ECO:0000313" key="7">
    <source>
        <dbReference type="Proteomes" id="UP000590225"/>
    </source>
</evidence>
<dbReference type="Gene3D" id="3.40.50.720">
    <property type="entry name" value="NAD(P)-binding Rossmann-like Domain"/>
    <property type="match status" value="1"/>
</dbReference>
<dbReference type="Proteomes" id="UP000590225">
    <property type="component" value="Unassembled WGS sequence"/>
</dbReference>
<dbReference type="PRINTS" id="PR00081">
    <property type="entry name" value="GDHRDH"/>
</dbReference>
<evidence type="ECO:0000313" key="5">
    <source>
        <dbReference type="EMBL" id="NUU12390.1"/>
    </source>
</evidence>